<evidence type="ECO:0000313" key="8">
    <source>
        <dbReference type="Proteomes" id="UP000054859"/>
    </source>
</evidence>
<organism evidence="6 8">
    <name type="scientific">Legionella adelaidensis</name>
    <dbReference type="NCBI Taxonomy" id="45056"/>
    <lineage>
        <taxon>Bacteria</taxon>
        <taxon>Pseudomonadati</taxon>
        <taxon>Pseudomonadota</taxon>
        <taxon>Gammaproteobacteria</taxon>
        <taxon>Legionellales</taxon>
        <taxon>Legionellaceae</taxon>
        <taxon>Legionella</taxon>
    </lineage>
</organism>
<proteinExistence type="inferred from homology"/>
<dbReference type="InterPro" id="IPR001638">
    <property type="entry name" value="Solute-binding_3/MltF_N"/>
</dbReference>
<dbReference type="Proteomes" id="UP000281170">
    <property type="component" value="Plasmid 5"/>
</dbReference>
<evidence type="ECO:0000313" key="7">
    <source>
        <dbReference type="EMBL" id="VEH81345.1"/>
    </source>
</evidence>
<dbReference type="RefSeq" id="WP_058463112.1">
    <property type="nucleotide sequence ID" value="NZ_CAAAHS010000001.1"/>
</dbReference>
<dbReference type="CDD" id="cd13622">
    <property type="entry name" value="PBP2_Arg_3"/>
    <property type="match status" value="1"/>
</dbReference>
<keyword evidence="3" id="KW-0732">Signal</keyword>
<evidence type="ECO:0000256" key="4">
    <source>
        <dbReference type="RuleBase" id="RU003744"/>
    </source>
</evidence>
<feature type="domain" description="Solute-binding protein family 3/N-terminal" evidence="5">
    <location>
        <begin position="22"/>
        <end position="242"/>
    </location>
</feature>
<dbReference type="STRING" id="45056.Lade_2061"/>
<dbReference type="OrthoDB" id="5650461at2"/>
<dbReference type="PATRIC" id="fig|45056.6.peg.2130"/>
<evidence type="ECO:0000259" key="5">
    <source>
        <dbReference type="SMART" id="SM00062"/>
    </source>
</evidence>
<keyword evidence="8" id="KW-1185">Reference proteome</keyword>
<dbReference type="Proteomes" id="UP000054859">
    <property type="component" value="Unassembled WGS sequence"/>
</dbReference>
<dbReference type="EMBL" id="LNKA01000019">
    <property type="protein sequence ID" value="KTC64767.1"/>
    <property type="molecule type" value="Genomic_DNA"/>
</dbReference>
<dbReference type="PANTHER" id="PTHR35936">
    <property type="entry name" value="MEMBRANE-BOUND LYTIC MUREIN TRANSGLYCOSYLASE F"/>
    <property type="match status" value="1"/>
</dbReference>
<dbReference type="Gene3D" id="3.40.190.10">
    <property type="entry name" value="Periplasmic binding protein-like II"/>
    <property type="match status" value="2"/>
</dbReference>
<reference evidence="6 8" key="1">
    <citation type="submission" date="2015-11" db="EMBL/GenBank/DDBJ databases">
        <title>Identification of large and diverse effector repertoires of 38 Legionella species.</title>
        <authorList>
            <person name="Burstein D."/>
            <person name="Amaro F."/>
            <person name="Zusman T."/>
            <person name="Lifshitz Z."/>
            <person name="Cohen O."/>
            <person name="Gilbert J.A."/>
            <person name="Pupko T."/>
            <person name="Shuman H.A."/>
            <person name="Segal G."/>
        </authorList>
    </citation>
    <scope>NUCLEOTIDE SEQUENCE [LARGE SCALE GENOMIC DNA]</scope>
    <source>
        <strain evidence="6 8">1762-AUS-E</strain>
    </source>
</reference>
<dbReference type="AlphaFoldDB" id="A0A0W0R0Z7"/>
<evidence type="ECO:0000256" key="2">
    <source>
        <dbReference type="ARBA" id="ARBA00010333"/>
    </source>
</evidence>
<comment type="similarity">
    <text evidence="2 4">Belongs to the bacterial solute-binding protein 3 family.</text>
</comment>
<sequence>MVWIRFCFLLFFLFHSTVYAKPLLIGIPPFAPPFVMQLDSKTQFVGFDIDIMNEICKRLEVQCQYLPYSFNDIFTNLDAKNIDLGIGDITITSQRMSEYLFSLPYMESYAQFITTKSSKIITTDQLKGKKIGIAHEALFGPLVLEVLDGKVDFVEFHYISDMIVGLTAGDVDGIIMDAATAQSLYANNDNLALVGDRLPLGLGYGIVTIKENEDLMYKINQALLEMEADGTYISIYNIYFAGFN</sequence>
<evidence type="ECO:0000313" key="9">
    <source>
        <dbReference type="Proteomes" id="UP000281170"/>
    </source>
</evidence>
<dbReference type="InterPro" id="IPR018313">
    <property type="entry name" value="SBP_3_CS"/>
</dbReference>
<dbReference type="Pfam" id="PF00497">
    <property type="entry name" value="SBP_bac_3"/>
    <property type="match status" value="1"/>
</dbReference>
<dbReference type="EMBL" id="LR134414">
    <property type="protein sequence ID" value="VEH81345.1"/>
    <property type="molecule type" value="Genomic_DNA"/>
</dbReference>
<dbReference type="PROSITE" id="PS01039">
    <property type="entry name" value="SBP_BACTERIAL_3"/>
    <property type="match status" value="1"/>
</dbReference>
<dbReference type="SUPFAM" id="SSF53850">
    <property type="entry name" value="Periplasmic binding protein-like II"/>
    <property type="match status" value="1"/>
</dbReference>
<dbReference type="PANTHER" id="PTHR35936:SF13">
    <property type="entry name" value="HISTIDINE-BINDING PERIPLASMIC PROTEIN"/>
    <property type="match status" value="1"/>
</dbReference>
<dbReference type="KEGG" id="ladl:NCTC12735_00085"/>
<protein>
    <submittedName>
        <fullName evidence="6">Glutamine ABC transporter</fullName>
    </submittedName>
</protein>
<gene>
    <name evidence="7" type="primary">artI_1</name>
    <name evidence="6" type="ORF">Lade_2061</name>
    <name evidence="7" type="ORF">NCTC12735_00085</name>
</gene>
<geneLocation type="plasmid" evidence="7 9">
    <name>5</name>
</geneLocation>
<accession>A0A0W0R0Z7</accession>
<name>A0A0W0R0Z7_9GAMM</name>
<keyword evidence="7" id="KW-0614">Plasmid</keyword>
<dbReference type="GO" id="GO:0030313">
    <property type="term" value="C:cell envelope"/>
    <property type="evidence" value="ECO:0007669"/>
    <property type="project" value="UniProtKB-SubCell"/>
</dbReference>
<evidence type="ECO:0000313" key="6">
    <source>
        <dbReference type="EMBL" id="KTC64767.1"/>
    </source>
</evidence>
<evidence type="ECO:0000256" key="3">
    <source>
        <dbReference type="ARBA" id="ARBA00022729"/>
    </source>
</evidence>
<comment type="subcellular location">
    <subcellularLocation>
        <location evidence="1">Cell envelope</location>
    </subcellularLocation>
</comment>
<evidence type="ECO:0000256" key="1">
    <source>
        <dbReference type="ARBA" id="ARBA00004196"/>
    </source>
</evidence>
<dbReference type="SMART" id="SM00062">
    <property type="entry name" value="PBPb"/>
    <property type="match status" value="1"/>
</dbReference>
<reference evidence="7 9" key="2">
    <citation type="submission" date="2018-12" db="EMBL/GenBank/DDBJ databases">
        <authorList>
            <consortium name="Pathogen Informatics"/>
        </authorList>
    </citation>
    <scope>NUCLEOTIDE SEQUENCE [LARGE SCALE GENOMIC DNA]</scope>
    <source>
        <strain evidence="7 9">NCTC12735</strain>
        <plasmid evidence="9">5</plasmid>
    </source>
</reference>